<evidence type="ECO:0000313" key="1">
    <source>
        <dbReference type="EMBL" id="KAJ2866383.1"/>
    </source>
</evidence>
<sequence>MPSFINKALRSAKKASHAVGFVLGLKNTFPTPAVSVTVSVQRTSLYSTTAATKYEYVYKYEEDDNVVDNKWSVITGTQSLMAAATIIEAREKAIGRAMDNIRKGEVAVCRGMAHIKAREKVIGRIFASARECERDVEIREKALEIREKIAKARERASKCTEVSVEIRERAVETHTKAAKRAVTSVKAHKKATREKALEAHKEAVKAREKTVERTIAYVKKHEKVVYRVMACFGECEEAAERTFGRIEPASSTAVQPAESADINSVMPVPDVFQASDVSPNTPEEILGSLDTFAPIENMTERSKQAHQTRARLEMALEAL</sequence>
<organism evidence="1 2">
    <name type="scientific">Coemansia aciculifera</name>
    <dbReference type="NCBI Taxonomy" id="417176"/>
    <lineage>
        <taxon>Eukaryota</taxon>
        <taxon>Fungi</taxon>
        <taxon>Fungi incertae sedis</taxon>
        <taxon>Zoopagomycota</taxon>
        <taxon>Kickxellomycotina</taxon>
        <taxon>Kickxellomycetes</taxon>
        <taxon>Kickxellales</taxon>
        <taxon>Kickxellaceae</taxon>
        <taxon>Coemansia</taxon>
    </lineage>
</organism>
<accession>A0A9W8ISC0</accession>
<proteinExistence type="predicted"/>
<gene>
    <name evidence="1" type="ORF">GGH94_001574</name>
</gene>
<dbReference type="Proteomes" id="UP001140074">
    <property type="component" value="Unassembled WGS sequence"/>
</dbReference>
<keyword evidence="2" id="KW-1185">Reference proteome</keyword>
<comment type="caution">
    <text evidence="1">The sequence shown here is derived from an EMBL/GenBank/DDBJ whole genome shotgun (WGS) entry which is preliminary data.</text>
</comment>
<name>A0A9W8ISC0_9FUNG</name>
<protein>
    <submittedName>
        <fullName evidence="1">Uncharacterized protein</fullName>
    </submittedName>
</protein>
<dbReference type="EMBL" id="JANBUY010000039">
    <property type="protein sequence ID" value="KAJ2866383.1"/>
    <property type="molecule type" value="Genomic_DNA"/>
</dbReference>
<evidence type="ECO:0000313" key="2">
    <source>
        <dbReference type="Proteomes" id="UP001140074"/>
    </source>
</evidence>
<dbReference type="AlphaFoldDB" id="A0A9W8ISC0"/>
<reference evidence="1" key="1">
    <citation type="submission" date="2022-07" db="EMBL/GenBank/DDBJ databases">
        <title>Phylogenomic reconstructions and comparative analyses of Kickxellomycotina fungi.</title>
        <authorList>
            <person name="Reynolds N.K."/>
            <person name="Stajich J.E."/>
            <person name="Barry K."/>
            <person name="Grigoriev I.V."/>
            <person name="Crous P."/>
            <person name="Smith M.E."/>
        </authorList>
    </citation>
    <scope>NUCLEOTIDE SEQUENCE</scope>
    <source>
        <strain evidence="1">RSA 476</strain>
    </source>
</reference>